<dbReference type="Gene3D" id="2.60.40.4070">
    <property type="match status" value="1"/>
</dbReference>
<feature type="chain" id="PRO_5046762901" evidence="1">
    <location>
        <begin position="35"/>
        <end position="1155"/>
    </location>
</feature>
<gene>
    <name evidence="2" type="ORF">RGF97_14470</name>
</gene>
<evidence type="ECO:0000313" key="3">
    <source>
        <dbReference type="Proteomes" id="UP001250858"/>
    </source>
</evidence>
<reference evidence="2 3" key="1">
    <citation type="submission" date="2023-09" db="EMBL/GenBank/DDBJ databases">
        <title>Complete genome of Streptomyces roseicoloratus T14.</title>
        <authorList>
            <person name="Bashizi T."/>
            <person name="Kim M.-J."/>
            <person name="Lee G."/>
            <person name="Tagele S.B."/>
            <person name="Shin J.-H."/>
        </authorList>
    </citation>
    <scope>NUCLEOTIDE SEQUENCE [LARGE SCALE GENOMIC DNA]</scope>
    <source>
        <strain evidence="2 3">T14</strain>
    </source>
</reference>
<evidence type="ECO:0000313" key="2">
    <source>
        <dbReference type="EMBL" id="WMX45821.1"/>
    </source>
</evidence>
<name>A0ABY9RUG1_9ACTN</name>
<accession>A0ABY9RUG1</accession>
<keyword evidence="3" id="KW-1185">Reference proteome</keyword>
<protein>
    <submittedName>
        <fullName evidence="2">Uncharacterized protein</fullName>
    </submittedName>
</protein>
<dbReference type="RefSeq" id="WP_309548667.1">
    <property type="nucleotide sequence ID" value="NZ_CP133762.1"/>
</dbReference>
<keyword evidence="1" id="KW-0732">Signal</keyword>
<evidence type="ECO:0000256" key="1">
    <source>
        <dbReference type="SAM" id="SignalP"/>
    </source>
</evidence>
<organism evidence="2 3">
    <name type="scientific">Streptomyces roseicoloratus</name>
    <dbReference type="NCBI Taxonomy" id="2508722"/>
    <lineage>
        <taxon>Bacteria</taxon>
        <taxon>Bacillati</taxon>
        <taxon>Actinomycetota</taxon>
        <taxon>Actinomycetes</taxon>
        <taxon>Kitasatosporales</taxon>
        <taxon>Streptomycetaceae</taxon>
        <taxon>Streptomyces</taxon>
    </lineage>
</organism>
<dbReference type="EMBL" id="CP133762">
    <property type="protein sequence ID" value="WMX45821.1"/>
    <property type="molecule type" value="Genomic_DNA"/>
</dbReference>
<feature type="signal peptide" evidence="1">
    <location>
        <begin position="1"/>
        <end position="34"/>
    </location>
</feature>
<sequence length="1155" mass="119729">MLRHTLTRGAFATATAVALTVGGGLTPLAGTATAEEPAPREVVVPAAPKSSKISAWPYLTAQSRYYRADAAGAEGVFHYQGEDQQVLWTRYADGRSTPVPLSPEAGTTVLGTGADTLAFFREGEVELRAPDGASRRLKLPEGLKAHSVHDSTVVAYERILRPDGTYTTGTWHLLSLRPDGTVRDLPVTGPDDTFVGGALAGDRSGILTATRVQDEKRRYGIASTETGRVETLTAPVPRTFVRAKLSPDHIALYSSDSSDHRVLVASRSDPSAPLTEVTVDNYQASGTSNDQFAIVGDWLVYVSSSSSLDAKPIAGGPAVTLLAKVSHGVSAGPDGTAAIVGGSDAVDWGVRRVTADASGKPVVTMVKPLPNPAKIRGIALAQGRLSVLDDSDHSAFEYVRDISLSGAPTYGTRSKLTGIAMDPCEDDDPACASYMALGDGRFVRRVDGDDTNWRYYVNGSGDYGFSELYLPAGGRIDALSSRYLVHTVPGTSTTPGTQTIRSIGGGVLETRAPVAAALWNTVLWSATGENGTLAAKDLKTGEAVEAVNTGAPCVPAELQATDRWLYWSCGANGLAGVYDRTAKSSRSVPSGEALLGDGYVVTHDKTAGELVLTGAAADGPASRVVGALPDTGVSQRHVRWSVDKFGGHLAYVDAEQQVHVVATGIPAQPLAVLDGTASTYVDAASTGKWQLLTRRYSKPVGSWTLTARHHSTGRISELASGTEVRGKLEIFWKGRDKAGTLLANGAYTWTLTAPPADGVGPAVQESGTVTLVGGASIASSRFAGVSGTPNRPVRILDTRSGLGARKGKVGPGGSITLQVTGQGQVPATGVTSVALNVTAVSPSASTYVTVHPYGTARPNASNLNVPAGRIVAGMVVVPVKDGKVTLYNHAGSVDLVADVTGYYTTGQGALFEPLKPARIVDSRIGLGVAKGKLEAGMLGWAPVLGRGGVPKTGVTAVVLQLTVTNPSASTFVSAYGTPYADTYVQSHVQVAAGRTASNLVVVPLYDDSLALLNRFGAADVIADVVGYYRSDDLGSLFQPLAPSRSLDTRAAIGAPKAKLGGGKTLTLTVAGRNGMPATGATAVVMNVTATNATNGTYVSVYPYGTARPNTSNLNVAAGQTVSNLVVVPVVDGKVTLYNHAGSVDLVADVQGFYAP</sequence>
<proteinExistence type="predicted"/>
<dbReference type="SUPFAM" id="SSF63825">
    <property type="entry name" value="YWTD domain"/>
    <property type="match status" value="1"/>
</dbReference>
<dbReference type="Proteomes" id="UP001250858">
    <property type="component" value="Chromosome"/>
</dbReference>